<accession>A0AAD5JTX1</accession>
<evidence type="ECO:0000313" key="2">
    <source>
        <dbReference type="Proteomes" id="UP001209540"/>
    </source>
</evidence>
<dbReference type="PANTHER" id="PTHR13109:SF7">
    <property type="entry name" value="NEUROCHONDRIN"/>
    <property type="match status" value="1"/>
</dbReference>
<name>A0AAD5JTX1_9FUNG</name>
<gene>
    <name evidence="1" type="ORF">BDA99DRAFT_540596</name>
</gene>
<dbReference type="Gene3D" id="1.25.10.10">
    <property type="entry name" value="Leucine-rich Repeat Variant"/>
    <property type="match status" value="1"/>
</dbReference>
<keyword evidence="2" id="KW-1185">Reference proteome</keyword>
<dbReference type="SUPFAM" id="SSF48371">
    <property type="entry name" value="ARM repeat"/>
    <property type="match status" value="1"/>
</dbReference>
<dbReference type="PANTHER" id="PTHR13109">
    <property type="entry name" value="NEUROCHONDRIN"/>
    <property type="match status" value="1"/>
</dbReference>
<dbReference type="InterPro" id="IPR011989">
    <property type="entry name" value="ARM-like"/>
</dbReference>
<comment type="caution">
    <text evidence="1">The sequence shown here is derived from an EMBL/GenBank/DDBJ whole genome shotgun (WGS) entry which is preliminary data.</text>
</comment>
<reference evidence="1" key="1">
    <citation type="journal article" date="2022" name="IScience">
        <title>Evolution of zygomycete secretomes and the origins of terrestrial fungal ecologies.</title>
        <authorList>
            <person name="Chang Y."/>
            <person name="Wang Y."/>
            <person name="Mondo S."/>
            <person name="Ahrendt S."/>
            <person name="Andreopoulos W."/>
            <person name="Barry K."/>
            <person name="Beard J."/>
            <person name="Benny G.L."/>
            <person name="Blankenship S."/>
            <person name="Bonito G."/>
            <person name="Cuomo C."/>
            <person name="Desiro A."/>
            <person name="Gervers K.A."/>
            <person name="Hundley H."/>
            <person name="Kuo A."/>
            <person name="LaButti K."/>
            <person name="Lang B.F."/>
            <person name="Lipzen A."/>
            <person name="O'Donnell K."/>
            <person name="Pangilinan J."/>
            <person name="Reynolds N."/>
            <person name="Sandor L."/>
            <person name="Smith M.E."/>
            <person name="Tsang A."/>
            <person name="Grigoriev I.V."/>
            <person name="Stajich J.E."/>
            <person name="Spatafora J.W."/>
        </authorList>
    </citation>
    <scope>NUCLEOTIDE SEQUENCE</scope>
    <source>
        <strain evidence="1">RSA 2281</strain>
    </source>
</reference>
<dbReference type="AlphaFoldDB" id="A0AAD5JTX1"/>
<sequence length="476" mass="54265">MAAHSSAADRSAEIDRCLELISPAQPDESKFVGMLLLPRLLNHDQVDSIQRVFDGMNFKFIERLLRTSSVNSETGQVPEPVLREIAINVLACFAHYKNMASNKVMADRIPALSTVLKEKNTDLRILIGSWIHDSDPTDGTREALHILLCVSVTKEALVRMLDPDVIKNISELIVATENEQEQQLALQLIHSTFARSCHMLHEKKSIPSLESSLKYSLQTLFTALSKILANNQDKLKFETLNILSNVLPDIPSEIMRKFEEESDQDKLARWLQDLRSGLRQIFSNKLDVKYRDQSMVTTSCLLSYFGPDWLFSTLRKTKSERRKNEKKPANTPVLSNEEADIKFPILLIHLVAVETRVMLDDIHERRLKLHNQEVVEVDTEKETRQEMMVPVCFEILEAAIQYLSSNYVEGQESGMDADVLLKIRTVLTDTMNIVMELLKFIQDTTTSDEDLEDDLIAQASMRIVALYLAEEGYELE</sequence>
<dbReference type="InterPro" id="IPR016024">
    <property type="entry name" value="ARM-type_fold"/>
</dbReference>
<protein>
    <submittedName>
        <fullName evidence="1">Neurochondrin-domain-containing protein</fullName>
    </submittedName>
</protein>
<reference evidence="1" key="2">
    <citation type="submission" date="2023-02" db="EMBL/GenBank/DDBJ databases">
        <authorList>
            <consortium name="DOE Joint Genome Institute"/>
            <person name="Mondo S.J."/>
            <person name="Chang Y."/>
            <person name="Wang Y."/>
            <person name="Ahrendt S."/>
            <person name="Andreopoulos W."/>
            <person name="Barry K."/>
            <person name="Beard J."/>
            <person name="Benny G.L."/>
            <person name="Blankenship S."/>
            <person name="Bonito G."/>
            <person name="Cuomo C."/>
            <person name="Desiro A."/>
            <person name="Gervers K.A."/>
            <person name="Hundley H."/>
            <person name="Kuo A."/>
            <person name="LaButti K."/>
            <person name="Lang B.F."/>
            <person name="Lipzen A."/>
            <person name="O'Donnell K."/>
            <person name="Pangilinan J."/>
            <person name="Reynolds N."/>
            <person name="Sandor L."/>
            <person name="Smith M.W."/>
            <person name="Tsang A."/>
            <person name="Grigoriev I.V."/>
            <person name="Stajich J.E."/>
            <person name="Spatafora J.W."/>
        </authorList>
    </citation>
    <scope>NUCLEOTIDE SEQUENCE</scope>
    <source>
        <strain evidence="1">RSA 2281</strain>
    </source>
</reference>
<evidence type="ECO:0000313" key="1">
    <source>
        <dbReference type="EMBL" id="KAI9253994.1"/>
    </source>
</evidence>
<dbReference type="Proteomes" id="UP001209540">
    <property type="component" value="Unassembled WGS sequence"/>
</dbReference>
<organism evidence="1 2">
    <name type="scientific">Phascolomyces articulosus</name>
    <dbReference type="NCBI Taxonomy" id="60185"/>
    <lineage>
        <taxon>Eukaryota</taxon>
        <taxon>Fungi</taxon>
        <taxon>Fungi incertae sedis</taxon>
        <taxon>Mucoromycota</taxon>
        <taxon>Mucoromycotina</taxon>
        <taxon>Mucoromycetes</taxon>
        <taxon>Mucorales</taxon>
        <taxon>Lichtheimiaceae</taxon>
        <taxon>Phascolomyces</taxon>
    </lineage>
</organism>
<proteinExistence type="predicted"/>
<dbReference type="EMBL" id="JAIXMP010000025">
    <property type="protein sequence ID" value="KAI9253994.1"/>
    <property type="molecule type" value="Genomic_DNA"/>
</dbReference>
<dbReference type="Pfam" id="PF05536">
    <property type="entry name" value="Neurochondrin"/>
    <property type="match status" value="1"/>
</dbReference>
<dbReference type="InterPro" id="IPR008709">
    <property type="entry name" value="Neurochondrin"/>
</dbReference>